<feature type="region of interest" description="Disordered" evidence="1">
    <location>
        <begin position="61"/>
        <end position="117"/>
    </location>
</feature>
<reference evidence="2 3" key="1">
    <citation type="submission" date="2024-06" db="EMBL/GenBank/DDBJ databases">
        <authorList>
            <person name="Kraege A."/>
            <person name="Thomma B."/>
        </authorList>
    </citation>
    <scope>NUCLEOTIDE SEQUENCE [LARGE SCALE GENOMIC DNA]</scope>
</reference>
<evidence type="ECO:0000313" key="3">
    <source>
        <dbReference type="Proteomes" id="UP001497392"/>
    </source>
</evidence>
<keyword evidence="3" id="KW-1185">Reference proteome</keyword>
<protein>
    <submittedName>
        <fullName evidence="2">G5011 protein</fullName>
    </submittedName>
</protein>
<evidence type="ECO:0000256" key="1">
    <source>
        <dbReference type="SAM" id="MobiDB-lite"/>
    </source>
</evidence>
<gene>
    <name evidence="2" type="primary">g5011</name>
    <name evidence="2" type="ORF">VP750_LOCUS4275</name>
</gene>
<feature type="compositionally biased region" description="Basic and acidic residues" evidence="1">
    <location>
        <begin position="77"/>
        <end position="93"/>
    </location>
</feature>
<dbReference type="Proteomes" id="UP001497392">
    <property type="component" value="Unassembled WGS sequence"/>
</dbReference>
<name>A0ABP1FRR1_9CHLO</name>
<evidence type="ECO:0000313" key="2">
    <source>
        <dbReference type="EMBL" id="CAL5222616.1"/>
    </source>
</evidence>
<organism evidence="2 3">
    <name type="scientific">Coccomyxa viridis</name>
    <dbReference type="NCBI Taxonomy" id="1274662"/>
    <lineage>
        <taxon>Eukaryota</taxon>
        <taxon>Viridiplantae</taxon>
        <taxon>Chlorophyta</taxon>
        <taxon>core chlorophytes</taxon>
        <taxon>Trebouxiophyceae</taxon>
        <taxon>Trebouxiophyceae incertae sedis</taxon>
        <taxon>Coccomyxaceae</taxon>
        <taxon>Coccomyxa</taxon>
    </lineage>
</organism>
<comment type="caution">
    <text evidence="2">The sequence shown here is derived from an EMBL/GenBank/DDBJ whole genome shotgun (WGS) entry which is preliminary data.</text>
</comment>
<dbReference type="EMBL" id="CAXHTA020000007">
    <property type="protein sequence ID" value="CAL5222616.1"/>
    <property type="molecule type" value="Genomic_DNA"/>
</dbReference>
<accession>A0ABP1FRR1</accession>
<proteinExistence type="predicted"/>
<sequence length="117" mass="12225">MCIATQGGTRVPSVGGEQFDAEWARESEFVLESNKEGLSEVVGAGVQPEKEESGAVLIALGEAPDEGSEGGQSIRLGEAEESVKIGEGHEDGHGPGVVFGEETELGTEERVRSVVEK</sequence>
<feature type="compositionally biased region" description="Basic and acidic residues" evidence="1">
    <location>
        <begin position="107"/>
        <end position="117"/>
    </location>
</feature>